<dbReference type="InterPro" id="IPR034149">
    <property type="entry name" value="TOPRIM_TopoI"/>
</dbReference>
<dbReference type="InterPro" id="IPR023406">
    <property type="entry name" value="Topo_IA_AS"/>
</dbReference>
<comment type="similarity">
    <text evidence="2 10">Belongs to the type IA topoisomerase family.</text>
</comment>
<dbReference type="EC" id="5.6.2.1" evidence="10"/>
<keyword evidence="5" id="KW-0862">Zinc</keyword>
<dbReference type="PROSITE" id="PS52039">
    <property type="entry name" value="TOPO_IA_2"/>
    <property type="match status" value="1"/>
</dbReference>
<feature type="site" description="Interaction with DNA" evidence="10">
    <location>
        <position position="146"/>
    </location>
</feature>
<evidence type="ECO:0000256" key="2">
    <source>
        <dbReference type="ARBA" id="ARBA00009446"/>
    </source>
</evidence>
<feature type="site" description="Interaction with DNA" evidence="10">
    <location>
        <position position="153"/>
    </location>
</feature>
<dbReference type="InterPro" id="IPR013825">
    <property type="entry name" value="Topo_IA_cen_sub2"/>
</dbReference>
<evidence type="ECO:0000256" key="1">
    <source>
        <dbReference type="ARBA" id="ARBA00000213"/>
    </source>
</evidence>
<sequence length="718" mass="82887">MSKNLVIVESPAKAKTINRFLGKAFQVESCYGHIKDLPENRLGVDIKNGFKPTYQIIPGKEKIVEKLKKLSQKAKRIYLATDMDREGEAISWHLSQELNHKKAVRVIFNQITKGAIQKAIENPSQIDLNKVEAQQGRRVLDRLVGYKLSPLLWKKVRRGLSAGRVQSVAVRLICEREKEIEEFNPQEYWTVLAKFAPLRKKAILEAKLAQIDGKKVAIKSEGKVREVIERVRKERCRVDKVKEEEKRRFPSPPFITSTLQQAAWSRLGFSANKTMRIAQELYEGQEIGGEGRVGLITYMRTDSVRVAKEAQEEARKYLRKELGEEFLPKDIPQYKNRKSSQDAHEAIRPTSIWRTPDKVKPYLSQDHFKLYDLIWRKFVASQMREMILKVVSVDIKGGPFLFRAESRKVEFPGFTLIYRERVEEKEDLPPLRKGSVLKLKELVLKQCFTQPPSRYTQATLIKTLEEKGIGRPSTYAPIISTIKERGYVKEEKGKLVPTPLARVVTELLKRSFSTIIDTGFTAQMEEGLDIVEQGEKKWTALVEEFYECFKKDLKKAEEEMKNVKRDGLEVESFKCEKCGAKMVLKFGRYGEFLACSNYPDCKNTRPLVRSTGIRCPSRGCDGEIIQRTSRDGKVFYGCSKFPQCEFVLEGEPLKEECPYCKNPYLVKIKGQIRCPKCDKKVDDYIIEEKRMDSVLIKIMRRRVRKNEVSEPVYSVPEK</sequence>
<dbReference type="CDD" id="cd03363">
    <property type="entry name" value="TOPRIM_TopoIA_TopoI"/>
    <property type="match status" value="1"/>
</dbReference>
<keyword evidence="7 10" id="KW-0799">Topoisomerase</keyword>
<dbReference type="InterPro" id="IPR003602">
    <property type="entry name" value="Topo_IA_DNA-bd_dom"/>
</dbReference>
<proteinExistence type="inferred from homology"/>
<dbReference type="EMBL" id="QMPZ01000003">
    <property type="protein sequence ID" value="RLE10707.1"/>
    <property type="molecule type" value="Genomic_DNA"/>
</dbReference>
<gene>
    <name evidence="10" type="primary">topA</name>
    <name evidence="13" type="ORF">DRJ00_00505</name>
</gene>
<keyword evidence="4" id="KW-0863">Zinc-finger</keyword>
<dbReference type="SUPFAM" id="SSF57783">
    <property type="entry name" value="Zinc beta-ribbon"/>
    <property type="match status" value="1"/>
</dbReference>
<evidence type="ECO:0000256" key="4">
    <source>
        <dbReference type="ARBA" id="ARBA00022771"/>
    </source>
</evidence>
<feature type="site" description="Interaction with DNA" evidence="10">
    <location>
        <position position="300"/>
    </location>
</feature>
<dbReference type="InterPro" id="IPR013826">
    <property type="entry name" value="Topo_IA_cen_sub3"/>
</dbReference>
<evidence type="ECO:0000256" key="9">
    <source>
        <dbReference type="ARBA" id="ARBA00023235"/>
    </source>
</evidence>
<keyword evidence="6" id="KW-0460">Magnesium</keyword>
<dbReference type="PRINTS" id="PR00417">
    <property type="entry name" value="PRTPISMRASEI"/>
</dbReference>
<organism evidence="13 14">
    <name type="scientific">Aerophobetes bacterium</name>
    <dbReference type="NCBI Taxonomy" id="2030807"/>
    <lineage>
        <taxon>Bacteria</taxon>
        <taxon>Candidatus Aerophobota</taxon>
    </lineage>
</organism>
<feature type="site" description="Interaction with DNA" evidence="10">
    <location>
        <position position="485"/>
    </location>
</feature>
<dbReference type="Gene3D" id="2.70.20.10">
    <property type="entry name" value="Topoisomerase I, domain 3"/>
    <property type="match status" value="1"/>
</dbReference>
<dbReference type="AlphaFoldDB" id="A0A497E5Z4"/>
<dbReference type="InterPro" id="IPR013824">
    <property type="entry name" value="Topo_IA_cen_sub1"/>
</dbReference>
<dbReference type="InterPro" id="IPR006171">
    <property type="entry name" value="TOPRIM_dom"/>
</dbReference>
<reference evidence="13 14" key="1">
    <citation type="submission" date="2018-06" db="EMBL/GenBank/DDBJ databases">
        <title>Extensive metabolic versatility and redundancy in microbially diverse, dynamic hydrothermal sediments.</title>
        <authorList>
            <person name="Dombrowski N."/>
            <person name="Teske A."/>
            <person name="Baker B.J."/>
        </authorList>
    </citation>
    <scope>NUCLEOTIDE SEQUENCE [LARGE SCALE GENOMIC DNA]</scope>
    <source>
        <strain evidence="13">B47_G16</strain>
    </source>
</reference>
<dbReference type="SMART" id="SM00493">
    <property type="entry name" value="TOPRIM"/>
    <property type="match status" value="1"/>
</dbReference>
<feature type="domain" description="Toprim" evidence="11">
    <location>
        <begin position="3"/>
        <end position="113"/>
    </location>
</feature>
<dbReference type="SMART" id="SM00436">
    <property type="entry name" value="TOP1Bc"/>
    <property type="match status" value="1"/>
</dbReference>
<dbReference type="InterPro" id="IPR013497">
    <property type="entry name" value="Topo_IA_cen"/>
</dbReference>
<dbReference type="Gene3D" id="1.10.290.10">
    <property type="entry name" value="Topoisomerase I, domain 4"/>
    <property type="match status" value="1"/>
</dbReference>
<evidence type="ECO:0000259" key="12">
    <source>
        <dbReference type="PROSITE" id="PS52039"/>
    </source>
</evidence>
<dbReference type="InterPro" id="IPR028612">
    <property type="entry name" value="Topoisom_1_IA"/>
</dbReference>
<dbReference type="Pfam" id="PF01396">
    <property type="entry name" value="Zn_ribbon_Top1"/>
    <property type="match status" value="2"/>
</dbReference>
<evidence type="ECO:0000256" key="6">
    <source>
        <dbReference type="ARBA" id="ARBA00022842"/>
    </source>
</evidence>
<feature type="site" description="Interaction with DNA" evidence="10">
    <location>
        <position position="141"/>
    </location>
</feature>
<evidence type="ECO:0000256" key="3">
    <source>
        <dbReference type="ARBA" id="ARBA00022723"/>
    </source>
</evidence>
<evidence type="ECO:0000256" key="5">
    <source>
        <dbReference type="ARBA" id="ARBA00022833"/>
    </source>
</evidence>
<dbReference type="Proteomes" id="UP000279422">
    <property type="component" value="Unassembled WGS sequence"/>
</dbReference>
<evidence type="ECO:0000256" key="7">
    <source>
        <dbReference type="ARBA" id="ARBA00023029"/>
    </source>
</evidence>
<dbReference type="GO" id="GO:0003917">
    <property type="term" value="F:DNA topoisomerase type I (single strand cut, ATP-independent) activity"/>
    <property type="evidence" value="ECO:0007669"/>
    <property type="project" value="UniProtKB-UniRule"/>
</dbReference>
<dbReference type="SMART" id="SM00437">
    <property type="entry name" value="TOP1Ac"/>
    <property type="match status" value="1"/>
</dbReference>
<dbReference type="HAMAP" id="MF_00952">
    <property type="entry name" value="Topoisom_1_prok"/>
    <property type="match status" value="1"/>
</dbReference>
<keyword evidence="9 10" id="KW-0413">Isomerase</keyword>
<dbReference type="PANTHER" id="PTHR42785:SF1">
    <property type="entry name" value="DNA TOPOISOMERASE"/>
    <property type="match status" value="1"/>
</dbReference>
<accession>A0A497E5Z4</accession>
<dbReference type="Gene3D" id="1.10.460.10">
    <property type="entry name" value="Topoisomerase I, domain 2"/>
    <property type="match status" value="1"/>
</dbReference>
<feature type="active site" description="O-(5'-phospho-DNA)-tyrosine intermediate" evidence="10">
    <location>
        <position position="298"/>
    </location>
</feature>
<dbReference type="Gene3D" id="3.40.50.140">
    <property type="match status" value="1"/>
</dbReference>
<dbReference type="InterPro" id="IPR003601">
    <property type="entry name" value="Topo_IA_2"/>
</dbReference>
<dbReference type="InterPro" id="IPR000380">
    <property type="entry name" value="Topo_IA"/>
</dbReference>
<evidence type="ECO:0000256" key="10">
    <source>
        <dbReference type="HAMAP-Rule" id="MF_00952"/>
    </source>
</evidence>
<evidence type="ECO:0000313" key="13">
    <source>
        <dbReference type="EMBL" id="RLE10707.1"/>
    </source>
</evidence>
<dbReference type="InterPro" id="IPR023405">
    <property type="entry name" value="Topo_IA_core_domain"/>
</dbReference>
<keyword evidence="8 10" id="KW-0238">DNA-binding</keyword>
<dbReference type="GO" id="GO:0008270">
    <property type="term" value="F:zinc ion binding"/>
    <property type="evidence" value="ECO:0007669"/>
    <property type="project" value="UniProtKB-KW"/>
</dbReference>
<feature type="domain" description="Topo IA-type catalytic" evidence="12">
    <location>
        <begin position="127"/>
        <end position="553"/>
    </location>
</feature>
<feature type="site" description="Interaction with DNA" evidence="10">
    <location>
        <position position="33"/>
    </location>
</feature>
<dbReference type="CDD" id="cd00186">
    <property type="entry name" value="TOP1Ac"/>
    <property type="match status" value="1"/>
</dbReference>
<dbReference type="Gene3D" id="3.30.65.10">
    <property type="entry name" value="Bacterial Topoisomerase I, domain 1"/>
    <property type="match status" value="2"/>
</dbReference>
<dbReference type="PROSITE" id="PS00396">
    <property type="entry name" value="TOPO_IA_1"/>
    <property type="match status" value="1"/>
</dbReference>
<dbReference type="InterPro" id="IPR005733">
    <property type="entry name" value="TopoI_bac-type"/>
</dbReference>
<keyword evidence="3" id="KW-0479">Metal-binding</keyword>
<comment type="function">
    <text evidence="10">Releases the supercoiling and torsional tension of DNA, which is introduced during the DNA replication and transcription, by transiently cleaving and rejoining one strand of the DNA duplex. Introduces a single-strand break via transesterification at a target site in duplex DNA. The scissile phosphodiester is attacked by the catalytic tyrosine of the enzyme, resulting in the formation of a DNA-(5'-phosphotyrosyl)-enzyme intermediate and the expulsion of a 3'-OH DNA strand. The free DNA strand then undergoes passage around the unbroken strand, thus removing DNA supercoils. Finally, in the religation step, the DNA 3'-OH attacks the covalent intermediate to expel the active-site tyrosine and restore the DNA phosphodiester backbone.</text>
</comment>
<dbReference type="GO" id="GO:0006265">
    <property type="term" value="P:DNA topological change"/>
    <property type="evidence" value="ECO:0007669"/>
    <property type="project" value="UniProtKB-UniRule"/>
</dbReference>
<dbReference type="InterPro" id="IPR013498">
    <property type="entry name" value="Topo_IA_Znf"/>
</dbReference>
<dbReference type="GO" id="GO:0003677">
    <property type="term" value="F:DNA binding"/>
    <property type="evidence" value="ECO:0007669"/>
    <property type="project" value="UniProtKB-KW"/>
</dbReference>
<dbReference type="PROSITE" id="PS50880">
    <property type="entry name" value="TOPRIM"/>
    <property type="match status" value="1"/>
</dbReference>
<dbReference type="Pfam" id="PF01751">
    <property type="entry name" value="Toprim"/>
    <property type="match status" value="1"/>
</dbReference>
<comment type="caution">
    <text evidence="13">The sequence shown here is derived from an EMBL/GenBank/DDBJ whole genome shotgun (WGS) entry which is preliminary data.</text>
</comment>
<feature type="region of interest" description="Interaction with DNA" evidence="10">
    <location>
        <begin position="161"/>
        <end position="166"/>
    </location>
</feature>
<name>A0A497E5Z4_UNCAE</name>
<comment type="subunit">
    <text evidence="10">Monomer.</text>
</comment>
<dbReference type="PANTHER" id="PTHR42785">
    <property type="entry name" value="DNA TOPOISOMERASE, TYPE IA, CORE"/>
    <property type="match status" value="1"/>
</dbReference>
<dbReference type="NCBIfam" id="TIGR01051">
    <property type="entry name" value="topA_bact"/>
    <property type="match status" value="1"/>
</dbReference>
<evidence type="ECO:0000259" key="11">
    <source>
        <dbReference type="PROSITE" id="PS50880"/>
    </source>
</evidence>
<comment type="catalytic activity">
    <reaction evidence="1 10">
        <text>ATP-independent breakage of single-stranded DNA, followed by passage and rejoining.</text>
        <dbReference type="EC" id="5.6.2.1"/>
    </reaction>
</comment>
<feature type="site" description="Interaction with DNA" evidence="10">
    <location>
        <position position="137"/>
    </location>
</feature>
<dbReference type="Pfam" id="PF01131">
    <property type="entry name" value="Topoisom_bac"/>
    <property type="match status" value="1"/>
</dbReference>
<protein>
    <recommendedName>
        <fullName evidence="10">DNA topoisomerase 1</fullName>
        <ecNumber evidence="10">5.6.2.1</ecNumber>
    </recommendedName>
    <alternativeName>
        <fullName evidence="10">DNA topoisomerase I</fullName>
    </alternativeName>
</protein>
<feature type="site" description="Interaction with DNA" evidence="10">
    <location>
        <position position="138"/>
    </location>
</feature>
<dbReference type="SUPFAM" id="SSF56712">
    <property type="entry name" value="Prokaryotic type I DNA topoisomerase"/>
    <property type="match status" value="1"/>
</dbReference>
<evidence type="ECO:0000256" key="8">
    <source>
        <dbReference type="ARBA" id="ARBA00023125"/>
    </source>
</evidence>
<evidence type="ECO:0000313" key="14">
    <source>
        <dbReference type="Proteomes" id="UP000279422"/>
    </source>
</evidence>
<dbReference type="GO" id="GO:0005694">
    <property type="term" value="C:chromosome"/>
    <property type="evidence" value="ECO:0007669"/>
    <property type="project" value="InterPro"/>
</dbReference>